<dbReference type="PANTHER" id="PTHR45969:SF69">
    <property type="entry name" value="FINGER DOMAIN PROTEIN, PUTATIVE (AFU_ORTHOLOGUE AFUA_3G12190)-RELATED"/>
    <property type="match status" value="1"/>
</dbReference>
<evidence type="ECO:0000256" key="4">
    <source>
        <dbReference type="PROSITE-ProRule" id="PRU00175"/>
    </source>
</evidence>
<name>A0A6A6EVV3_9PEZI</name>
<dbReference type="AlphaFoldDB" id="A0A6A6EVV3"/>
<dbReference type="SUPFAM" id="SSF57850">
    <property type="entry name" value="RING/U-box"/>
    <property type="match status" value="1"/>
</dbReference>
<gene>
    <name evidence="8" type="ORF">K469DRAFT_681958</name>
</gene>
<evidence type="ECO:0000256" key="2">
    <source>
        <dbReference type="ARBA" id="ARBA00022771"/>
    </source>
</evidence>
<feature type="region of interest" description="Disordered" evidence="5">
    <location>
        <begin position="1"/>
        <end position="20"/>
    </location>
</feature>
<evidence type="ECO:0000259" key="7">
    <source>
        <dbReference type="PROSITE" id="PS50089"/>
    </source>
</evidence>
<dbReference type="OrthoDB" id="8062037at2759"/>
<evidence type="ECO:0000256" key="5">
    <source>
        <dbReference type="SAM" id="MobiDB-lite"/>
    </source>
</evidence>
<sequence>MISELNKRARSNDGQGPREKLSPTAIAFLVPLFIFFLFGPLRTAAVNPIQLPTVRREDAREKLNGVTEISSLSGKYVCMGSLDEERSSTSDSISVLEKECAICLSTLHTPSPPEPAKLAETTPPNFTLAQNPALARAASVSGVSLAEKEEILRLKICGHEFHAECLISWFLIWRYDCPICRTVYYKKADEKKKEEQETRNSREQEARLEDESGRRRDHGEQV</sequence>
<dbReference type="GO" id="GO:0061630">
    <property type="term" value="F:ubiquitin protein ligase activity"/>
    <property type="evidence" value="ECO:0007669"/>
    <property type="project" value="TreeGrafter"/>
</dbReference>
<dbReference type="EMBL" id="ML994610">
    <property type="protein sequence ID" value="KAF2195684.1"/>
    <property type="molecule type" value="Genomic_DNA"/>
</dbReference>
<protein>
    <recommendedName>
        <fullName evidence="7">RING-type domain-containing protein</fullName>
    </recommendedName>
</protein>
<dbReference type="InterPro" id="IPR013083">
    <property type="entry name" value="Znf_RING/FYVE/PHD"/>
</dbReference>
<keyword evidence="6" id="KW-0472">Membrane</keyword>
<dbReference type="GO" id="GO:0016567">
    <property type="term" value="P:protein ubiquitination"/>
    <property type="evidence" value="ECO:0007669"/>
    <property type="project" value="TreeGrafter"/>
</dbReference>
<feature type="transmembrane region" description="Helical" evidence="6">
    <location>
        <begin position="21"/>
        <end position="41"/>
    </location>
</feature>
<evidence type="ECO:0000256" key="1">
    <source>
        <dbReference type="ARBA" id="ARBA00022723"/>
    </source>
</evidence>
<evidence type="ECO:0000313" key="9">
    <source>
        <dbReference type="Proteomes" id="UP000800200"/>
    </source>
</evidence>
<keyword evidence="9" id="KW-1185">Reference proteome</keyword>
<dbReference type="GO" id="GO:0008270">
    <property type="term" value="F:zinc ion binding"/>
    <property type="evidence" value="ECO:0007669"/>
    <property type="project" value="UniProtKB-KW"/>
</dbReference>
<feature type="domain" description="RING-type" evidence="7">
    <location>
        <begin position="100"/>
        <end position="181"/>
    </location>
</feature>
<accession>A0A6A6EVV3</accession>
<dbReference type="PROSITE" id="PS50089">
    <property type="entry name" value="ZF_RING_2"/>
    <property type="match status" value="1"/>
</dbReference>
<proteinExistence type="predicted"/>
<organism evidence="8 9">
    <name type="scientific">Zopfia rhizophila CBS 207.26</name>
    <dbReference type="NCBI Taxonomy" id="1314779"/>
    <lineage>
        <taxon>Eukaryota</taxon>
        <taxon>Fungi</taxon>
        <taxon>Dikarya</taxon>
        <taxon>Ascomycota</taxon>
        <taxon>Pezizomycotina</taxon>
        <taxon>Dothideomycetes</taxon>
        <taxon>Dothideomycetes incertae sedis</taxon>
        <taxon>Zopfiaceae</taxon>
        <taxon>Zopfia</taxon>
    </lineage>
</organism>
<dbReference type="Gene3D" id="3.30.40.10">
    <property type="entry name" value="Zinc/RING finger domain, C3HC4 (zinc finger)"/>
    <property type="match status" value="1"/>
</dbReference>
<feature type="region of interest" description="Disordered" evidence="5">
    <location>
        <begin position="188"/>
        <end position="222"/>
    </location>
</feature>
<keyword evidence="3" id="KW-0862">Zinc</keyword>
<dbReference type="CDD" id="cd16448">
    <property type="entry name" value="RING-H2"/>
    <property type="match status" value="1"/>
</dbReference>
<dbReference type="Proteomes" id="UP000800200">
    <property type="component" value="Unassembled WGS sequence"/>
</dbReference>
<dbReference type="Pfam" id="PF13639">
    <property type="entry name" value="zf-RING_2"/>
    <property type="match status" value="1"/>
</dbReference>
<dbReference type="PANTHER" id="PTHR45969">
    <property type="entry name" value="RING ZINC FINGER PROTEIN-RELATED"/>
    <property type="match status" value="1"/>
</dbReference>
<keyword evidence="6" id="KW-1133">Transmembrane helix</keyword>
<reference evidence="8" key="1">
    <citation type="journal article" date="2020" name="Stud. Mycol.">
        <title>101 Dothideomycetes genomes: a test case for predicting lifestyles and emergence of pathogens.</title>
        <authorList>
            <person name="Haridas S."/>
            <person name="Albert R."/>
            <person name="Binder M."/>
            <person name="Bloem J."/>
            <person name="Labutti K."/>
            <person name="Salamov A."/>
            <person name="Andreopoulos B."/>
            <person name="Baker S."/>
            <person name="Barry K."/>
            <person name="Bills G."/>
            <person name="Bluhm B."/>
            <person name="Cannon C."/>
            <person name="Castanera R."/>
            <person name="Culley D."/>
            <person name="Daum C."/>
            <person name="Ezra D."/>
            <person name="Gonzalez J."/>
            <person name="Henrissat B."/>
            <person name="Kuo A."/>
            <person name="Liang C."/>
            <person name="Lipzen A."/>
            <person name="Lutzoni F."/>
            <person name="Magnuson J."/>
            <person name="Mondo S."/>
            <person name="Nolan M."/>
            <person name="Ohm R."/>
            <person name="Pangilinan J."/>
            <person name="Park H.-J."/>
            <person name="Ramirez L."/>
            <person name="Alfaro M."/>
            <person name="Sun H."/>
            <person name="Tritt A."/>
            <person name="Yoshinaga Y."/>
            <person name="Zwiers L.-H."/>
            <person name="Turgeon B."/>
            <person name="Goodwin S."/>
            <person name="Spatafora J."/>
            <person name="Crous P."/>
            <person name="Grigoriev I."/>
        </authorList>
    </citation>
    <scope>NUCLEOTIDE SEQUENCE</scope>
    <source>
        <strain evidence="8">CBS 207.26</strain>
    </source>
</reference>
<evidence type="ECO:0000313" key="8">
    <source>
        <dbReference type="EMBL" id="KAF2195684.1"/>
    </source>
</evidence>
<evidence type="ECO:0000256" key="6">
    <source>
        <dbReference type="SAM" id="Phobius"/>
    </source>
</evidence>
<dbReference type="InterPro" id="IPR001841">
    <property type="entry name" value="Znf_RING"/>
</dbReference>
<keyword evidence="6" id="KW-0812">Transmembrane</keyword>
<keyword evidence="1" id="KW-0479">Metal-binding</keyword>
<dbReference type="SMART" id="SM00184">
    <property type="entry name" value="RING"/>
    <property type="match status" value="1"/>
</dbReference>
<evidence type="ECO:0000256" key="3">
    <source>
        <dbReference type="ARBA" id="ARBA00022833"/>
    </source>
</evidence>
<keyword evidence="2 4" id="KW-0863">Zinc-finger</keyword>